<feature type="region of interest" description="Disordered" evidence="1">
    <location>
        <begin position="55"/>
        <end position="91"/>
    </location>
</feature>
<dbReference type="EMBL" id="BGPR01000362">
    <property type="protein sequence ID" value="GBM15647.1"/>
    <property type="molecule type" value="Genomic_DNA"/>
</dbReference>
<evidence type="ECO:0000313" key="2">
    <source>
        <dbReference type="EMBL" id="GBM15647.1"/>
    </source>
</evidence>
<dbReference type="AlphaFoldDB" id="A0A4Y2DHN5"/>
<sequence>MRAADNEYHRRKREGEIQEDKEKFEKKELWAIKLKCDRGERGSLTKAKTTKYRHVRERESERDGGFCYERGRRGRLSGPRDRGDSLQGASVNDPPKWNVVECYHAISLGLV</sequence>
<comment type="caution">
    <text evidence="2">The sequence shown here is derived from an EMBL/GenBank/DDBJ whole genome shotgun (WGS) entry which is preliminary data.</text>
</comment>
<keyword evidence="3" id="KW-1185">Reference proteome</keyword>
<name>A0A4Y2DHN5_ARAVE</name>
<evidence type="ECO:0000313" key="3">
    <source>
        <dbReference type="Proteomes" id="UP000499080"/>
    </source>
</evidence>
<protein>
    <submittedName>
        <fullName evidence="2">Uncharacterized protein</fullName>
    </submittedName>
</protein>
<reference evidence="2 3" key="1">
    <citation type="journal article" date="2019" name="Sci. Rep.">
        <title>Orb-weaving spider Araneus ventricosus genome elucidates the spidroin gene catalogue.</title>
        <authorList>
            <person name="Kono N."/>
            <person name="Nakamura H."/>
            <person name="Ohtoshi R."/>
            <person name="Moran D.A.P."/>
            <person name="Shinohara A."/>
            <person name="Yoshida Y."/>
            <person name="Fujiwara M."/>
            <person name="Mori M."/>
            <person name="Tomita M."/>
            <person name="Arakawa K."/>
        </authorList>
    </citation>
    <scope>NUCLEOTIDE SEQUENCE [LARGE SCALE GENOMIC DNA]</scope>
</reference>
<gene>
    <name evidence="2" type="ORF">AVEN_95269_1</name>
</gene>
<accession>A0A4Y2DHN5</accession>
<organism evidence="2 3">
    <name type="scientific">Araneus ventricosus</name>
    <name type="common">Orbweaver spider</name>
    <name type="synonym">Epeira ventricosa</name>
    <dbReference type="NCBI Taxonomy" id="182803"/>
    <lineage>
        <taxon>Eukaryota</taxon>
        <taxon>Metazoa</taxon>
        <taxon>Ecdysozoa</taxon>
        <taxon>Arthropoda</taxon>
        <taxon>Chelicerata</taxon>
        <taxon>Arachnida</taxon>
        <taxon>Araneae</taxon>
        <taxon>Araneomorphae</taxon>
        <taxon>Entelegynae</taxon>
        <taxon>Araneoidea</taxon>
        <taxon>Araneidae</taxon>
        <taxon>Araneus</taxon>
    </lineage>
</organism>
<evidence type="ECO:0000256" key="1">
    <source>
        <dbReference type="SAM" id="MobiDB-lite"/>
    </source>
</evidence>
<dbReference type="Proteomes" id="UP000499080">
    <property type="component" value="Unassembled WGS sequence"/>
</dbReference>
<proteinExistence type="predicted"/>